<evidence type="ECO:0000313" key="1">
    <source>
        <dbReference type="EMBL" id="EQB33534.1"/>
    </source>
</evidence>
<reference evidence="1 2" key="1">
    <citation type="journal article" date="2013" name="Genome Announc.">
        <title>Draft Genome Sequence of Sphingobium ummariense Strain RL-3, a Hexachlorocyclohexane-Degrading Bacterium.</title>
        <authorList>
            <person name="Kohli P."/>
            <person name="Dua A."/>
            <person name="Sangwan N."/>
            <person name="Oldach P."/>
            <person name="Khurana J.P."/>
            <person name="Lal R."/>
        </authorList>
    </citation>
    <scope>NUCLEOTIDE SEQUENCE [LARGE SCALE GENOMIC DNA]</scope>
    <source>
        <strain evidence="1 2">RL-3</strain>
    </source>
</reference>
<comment type="caution">
    <text evidence="1">The sequence shown here is derived from an EMBL/GenBank/DDBJ whole genome shotgun (WGS) entry which is preliminary data.</text>
</comment>
<evidence type="ECO:0000313" key="2">
    <source>
        <dbReference type="Proteomes" id="UP000015523"/>
    </source>
</evidence>
<gene>
    <name evidence="1" type="ORF">M529_03765</name>
</gene>
<accession>T0KA02</accession>
<dbReference type="AlphaFoldDB" id="T0KA02"/>
<dbReference type="EMBL" id="AUWY01000034">
    <property type="protein sequence ID" value="EQB33534.1"/>
    <property type="molecule type" value="Genomic_DNA"/>
</dbReference>
<sequence length="104" mass="11436">MVYVRDRSLSCRQIEAGKAAYIARWDEGARVARECPRAAMAGKIPYRTYSYRPAEDLLAFSRSIAGSAARGIGPFRDENDAIDQLAGDLVRGRGRQNEAGSDLL</sequence>
<proteinExistence type="predicted"/>
<protein>
    <submittedName>
        <fullName evidence="1">Uncharacterized protein</fullName>
    </submittedName>
</protein>
<name>T0KA02_9SPHN</name>
<keyword evidence="2" id="KW-1185">Reference proteome</keyword>
<organism evidence="1 2">
    <name type="scientific">Sphingobium ummariense RL-3</name>
    <dbReference type="NCBI Taxonomy" id="1346791"/>
    <lineage>
        <taxon>Bacteria</taxon>
        <taxon>Pseudomonadati</taxon>
        <taxon>Pseudomonadota</taxon>
        <taxon>Alphaproteobacteria</taxon>
        <taxon>Sphingomonadales</taxon>
        <taxon>Sphingomonadaceae</taxon>
        <taxon>Sphingobium</taxon>
    </lineage>
</organism>
<dbReference type="STRING" id="1346791.M529_03765"/>
<dbReference type="Proteomes" id="UP000015523">
    <property type="component" value="Unassembled WGS sequence"/>
</dbReference>